<gene>
    <name evidence="19" type="ORF">COU81_00520</name>
</gene>
<evidence type="ECO:0000256" key="13">
    <source>
        <dbReference type="ARBA" id="ARBA00048823"/>
    </source>
</evidence>
<dbReference type="InterPro" id="IPR002317">
    <property type="entry name" value="Ser-tRNA-ligase_type_1"/>
</dbReference>
<dbReference type="Proteomes" id="UP000231450">
    <property type="component" value="Unassembled WGS sequence"/>
</dbReference>
<feature type="coiled-coil region" evidence="17">
    <location>
        <begin position="44"/>
        <end position="115"/>
    </location>
</feature>
<feature type="binding site" evidence="15">
    <location>
        <position position="394"/>
    </location>
    <ligand>
        <name>L-serine</name>
        <dbReference type="ChEBI" id="CHEBI:33384"/>
    </ligand>
</feature>
<dbReference type="GO" id="GO:0005524">
    <property type="term" value="F:ATP binding"/>
    <property type="evidence" value="ECO:0007669"/>
    <property type="project" value="UniProtKB-KW"/>
</dbReference>
<dbReference type="InterPro" id="IPR002314">
    <property type="entry name" value="aa-tRNA-synt_IIb"/>
</dbReference>
<feature type="binding site" evidence="15">
    <location>
        <position position="295"/>
    </location>
    <ligand>
        <name>L-serine</name>
        <dbReference type="ChEBI" id="CHEBI:33384"/>
    </ligand>
</feature>
<sequence length="437" mass="50632">MHFVIIPKILYTKHMLDIKFIRENKEVVQAGAVKKHIEIDIKRLITLDDERLKVLKEVEDLRREVNKVSNSISRDQDGATKMQLIEEMRLVKEDIKEKEEKLKQIIEEWQKLMLQVPNVPDISVPEGVTDQENQEIKVWGEKPNFTFEPKDHIEIMNKLKMVDFERGTKVHGFRGYFLIGDGVRLSFAIWNYALEFFSARGFSPILPPIIVRKQNLYGTGHLPGDVEDYYMTQDGDALAGTAEIPVTGMHQGEVLDFESLPIKYLGFSPCFRREAGSYGKDVKGLIRVHEFYKLEQVILCEANHEVSVKFHDEINRNTEEFIESLSIPYHTVINCGGDLGLSQVKKYDIELWVPKEERYREISSASYFHDFQCRRFGIKYKNKEGKLNYAHSLNSTAVPTPRILVSLVENYQQEDGSIKIPEALRPYMGGQEYIKIK</sequence>
<evidence type="ECO:0000256" key="1">
    <source>
        <dbReference type="ARBA" id="ARBA00004496"/>
    </source>
</evidence>
<evidence type="ECO:0000256" key="11">
    <source>
        <dbReference type="ARBA" id="ARBA00039158"/>
    </source>
</evidence>
<dbReference type="PROSITE" id="PS50862">
    <property type="entry name" value="AA_TRNA_LIGASE_II"/>
    <property type="match status" value="1"/>
</dbReference>
<feature type="site" description="Important for serine binding" evidence="15">
    <location>
        <position position="396"/>
    </location>
</feature>
<dbReference type="EC" id="6.1.1.11" evidence="4 14"/>
<dbReference type="PRINTS" id="PR00981">
    <property type="entry name" value="TRNASYNTHSER"/>
</dbReference>
<dbReference type="Pfam" id="PF02403">
    <property type="entry name" value="Seryl_tRNA_N"/>
    <property type="match status" value="1"/>
</dbReference>
<protein>
    <recommendedName>
        <fullName evidence="11 14">Serine--tRNA ligase</fullName>
        <ecNumber evidence="4 14">6.1.1.11</ecNumber>
    </recommendedName>
</protein>
<organism evidence="19 20">
    <name type="scientific">Candidatus Portnoybacteria bacterium CG10_big_fil_rev_8_21_14_0_10_36_7</name>
    <dbReference type="NCBI Taxonomy" id="1974812"/>
    <lineage>
        <taxon>Bacteria</taxon>
        <taxon>Candidatus Portnoyibacteriota</taxon>
    </lineage>
</organism>
<feature type="binding site" evidence="16">
    <location>
        <begin position="288"/>
        <end position="291"/>
    </location>
    <ligand>
        <name>ATP</name>
        <dbReference type="ChEBI" id="CHEBI:30616"/>
    </ligand>
</feature>
<evidence type="ECO:0000256" key="9">
    <source>
        <dbReference type="ARBA" id="ARBA00022917"/>
    </source>
</evidence>
<feature type="domain" description="Aminoacyl-transfer RNA synthetases class-II family profile" evidence="18">
    <location>
        <begin position="151"/>
        <end position="421"/>
    </location>
</feature>
<dbReference type="GO" id="GO:0005737">
    <property type="term" value="C:cytoplasm"/>
    <property type="evidence" value="ECO:0007669"/>
    <property type="project" value="UniProtKB-SubCell"/>
</dbReference>
<evidence type="ECO:0000313" key="19">
    <source>
        <dbReference type="EMBL" id="PJE58481.1"/>
    </source>
</evidence>
<feature type="binding site" evidence="16">
    <location>
        <begin position="272"/>
        <end position="274"/>
    </location>
    <ligand>
        <name>ATP</name>
        <dbReference type="ChEBI" id="CHEBI:30616"/>
    </ligand>
</feature>
<evidence type="ECO:0000256" key="7">
    <source>
        <dbReference type="ARBA" id="ARBA00022741"/>
    </source>
</evidence>
<comment type="similarity">
    <text evidence="3">Belongs to the class-II aminoacyl-tRNA synthetase family. Type-1 seryl-tRNA synthetase subfamily.</text>
</comment>
<dbReference type="InterPro" id="IPR006195">
    <property type="entry name" value="aa-tRNA-synth_II"/>
</dbReference>
<evidence type="ECO:0000256" key="6">
    <source>
        <dbReference type="ARBA" id="ARBA00022598"/>
    </source>
</evidence>
<dbReference type="NCBIfam" id="TIGR00414">
    <property type="entry name" value="serS"/>
    <property type="match status" value="1"/>
</dbReference>
<keyword evidence="5" id="KW-0963">Cytoplasm</keyword>
<evidence type="ECO:0000256" key="12">
    <source>
        <dbReference type="ARBA" id="ARBA00047929"/>
    </source>
</evidence>
<evidence type="ECO:0000256" key="8">
    <source>
        <dbReference type="ARBA" id="ARBA00022840"/>
    </source>
</evidence>
<keyword evidence="6 19" id="KW-0436">Ligase</keyword>
<dbReference type="Gene3D" id="1.10.287.40">
    <property type="entry name" value="Serine-tRNA synthetase, tRNA binding domain"/>
    <property type="match status" value="1"/>
</dbReference>
<dbReference type="InterPro" id="IPR015866">
    <property type="entry name" value="Ser-tRNA-synth_1_N"/>
</dbReference>
<evidence type="ECO:0000256" key="2">
    <source>
        <dbReference type="ARBA" id="ARBA00005045"/>
    </source>
</evidence>
<keyword evidence="10" id="KW-0030">Aminoacyl-tRNA synthetase</keyword>
<dbReference type="Pfam" id="PF00587">
    <property type="entry name" value="tRNA-synt_2b"/>
    <property type="match status" value="1"/>
</dbReference>
<comment type="caution">
    <text evidence="19">The sequence shown here is derived from an EMBL/GenBank/DDBJ whole genome shotgun (WGS) entry which is preliminary data.</text>
</comment>
<keyword evidence="17" id="KW-0175">Coiled coil</keyword>
<comment type="catalytic activity">
    <reaction evidence="13">
        <text>tRNA(Ser) + L-serine + ATP = L-seryl-tRNA(Ser) + AMP + diphosphate + H(+)</text>
        <dbReference type="Rhea" id="RHEA:12292"/>
        <dbReference type="Rhea" id="RHEA-COMP:9669"/>
        <dbReference type="Rhea" id="RHEA-COMP:9703"/>
        <dbReference type="ChEBI" id="CHEBI:15378"/>
        <dbReference type="ChEBI" id="CHEBI:30616"/>
        <dbReference type="ChEBI" id="CHEBI:33019"/>
        <dbReference type="ChEBI" id="CHEBI:33384"/>
        <dbReference type="ChEBI" id="CHEBI:78442"/>
        <dbReference type="ChEBI" id="CHEBI:78533"/>
        <dbReference type="ChEBI" id="CHEBI:456215"/>
        <dbReference type="EC" id="6.1.1.11"/>
    </reaction>
</comment>
<dbReference type="GO" id="GO:0006434">
    <property type="term" value="P:seryl-tRNA aminoacylation"/>
    <property type="evidence" value="ECO:0007669"/>
    <property type="project" value="UniProtKB-UniRule"/>
</dbReference>
<evidence type="ECO:0000256" key="17">
    <source>
        <dbReference type="SAM" id="Coils"/>
    </source>
</evidence>
<evidence type="ECO:0000256" key="15">
    <source>
        <dbReference type="PIRSR" id="PIRSR001529-1"/>
    </source>
</evidence>
<dbReference type="InterPro" id="IPR045864">
    <property type="entry name" value="aa-tRNA-synth_II/BPL/LPL"/>
</dbReference>
<dbReference type="InterPro" id="IPR010978">
    <property type="entry name" value="tRNA-bd_arm"/>
</dbReference>
<evidence type="ECO:0000259" key="18">
    <source>
        <dbReference type="PROSITE" id="PS50862"/>
    </source>
</evidence>
<dbReference type="InterPro" id="IPR033729">
    <property type="entry name" value="SerRS_core"/>
</dbReference>
<dbReference type="CDD" id="cd00770">
    <property type="entry name" value="SerRS_core"/>
    <property type="match status" value="1"/>
</dbReference>
<evidence type="ECO:0000256" key="10">
    <source>
        <dbReference type="ARBA" id="ARBA00023146"/>
    </source>
</evidence>
<comment type="pathway">
    <text evidence="2">Aminoacyl-tRNA biosynthesis; selenocysteinyl-tRNA(Sec) biosynthesis; L-seryl-tRNA(Sec) from L-serine and tRNA(Sec): step 1/1.</text>
</comment>
<dbReference type="PANTHER" id="PTHR43697">
    <property type="entry name" value="SERYL-TRNA SYNTHETASE"/>
    <property type="match status" value="1"/>
</dbReference>
<evidence type="ECO:0000256" key="14">
    <source>
        <dbReference type="NCBIfam" id="TIGR00414"/>
    </source>
</evidence>
<feature type="binding site" evidence="16">
    <location>
        <begin position="361"/>
        <end position="364"/>
    </location>
    <ligand>
        <name>ATP</name>
        <dbReference type="ChEBI" id="CHEBI:30616"/>
    </ligand>
</feature>
<comment type="catalytic activity">
    <reaction evidence="12">
        <text>tRNA(Sec) + L-serine + ATP = L-seryl-tRNA(Sec) + AMP + diphosphate + H(+)</text>
        <dbReference type="Rhea" id="RHEA:42580"/>
        <dbReference type="Rhea" id="RHEA-COMP:9742"/>
        <dbReference type="Rhea" id="RHEA-COMP:10128"/>
        <dbReference type="ChEBI" id="CHEBI:15378"/>
        <dbReference type="ChEBI" id="CHEBI:30616"/>
        <dbReference type="ChEBI" id="CHEBI:33019"/>
        <dbReference type="ChEBI" id="CHEBI:33384"/>
        <dbReference type="ChEBI" id="CHEBI:78442"/>
        <dbReference type="ChEBI" id="CHEBI:78533"/>
        <dbReference type="ChEBI" id="CHEBI:456215"/>
        <dbReference type="EC" id="6.1.1.11"/>
    </reaction>
</comment>
<accession>A0A2M8KEY7</accession>
<dbReference type="EMBL" id="PFDW01000010">
    <property type="protein sequence ID" value="PJE58481.1"/>
    <property type="molecule type" value="Genomic_DNA"/>
</dbReference>
<comment type="subcellular location">
    <subcellularLocation>
        <location evidence="1">Cytoplasm</location>
    </subcellularLocation>
</comment>
<proteinExistence type="inferred from homology"/>
<evidence type="ECO:0000256" key="3">
    <source>
        <dbReference type="ARBA" id="ARBA00010728"/>
    </source>
</evidence>
<dbReference type="GO" id="GO:0004828">
    <property type="term" value="F:serine-tRNA ligase activity"/>
    <property type="evidence" value="ECO:0007669"/>
    <property type="project" value="UniProtKB-UniRule"/>
</dbReference>
<keyword evidence="8 16" id="KW-0067">ATP-binding</keyword>
<dbReference type="InterPro" id="IPR042103">
    <property type="entry name" value="SerRS_1_N_sf"/>
</dbReference>
<evidence type="ECO:0000256" key="5">
    <source>
        <dbReference type="ARBA" id="ARBA00022490"/>
    </source>
</evidence>
<feature type="binding site" evidence="15">
    <location>
        <position position="241"/>
    </location>
    <ligand>
        <name>L-serine</name>
        <dbReference type="ChEBI" id="CHEBI:33384"/>
    </ligand>
</feature>
<evidence type="ECO:0000256" key="4">
    <source>
        <dbReference type="ARBA" id="ARBA00012840"/>
    </source>
</evidence>
<evidence type="ECO:0000256" key="16">
    <source>
        <dbReference type="PIRSR" id="PIRSR001529-2"/>
    </source>
</evidence>
<reference evidence="20" key="1">
    <citation type="submission" date="2017-09" db="EMBL/GenBank/DDBJ databases">
        <title>Depth-based differentiation of microbial function through sediment-hosted aquifers and enrichment of novel symbionts in the deep terrestrial subsurface.</title>
        <authorList>
            <person name="Probst A.J."/>
            <person name="Ladd B."/>
            <person name="Jarett J.K."/>
            <person name="Geller-Mcgrath D.E."/>
            <person name="Sieber C.M.K."/>
            <person name="Emerson J.B."/>
            <person name="Anantharaman K."/>
            <person name="Thomas B.C."/>
            <person name="Malmstrom R."/>
            <person name="Stieglmeier M."/>
            <person name="Klingl A."/>
            <person name="Woyke T."/>
            <person name="Ryan C.M."/>
            <person name="Banfield J.F."/>
        </authorList>
    </citation>
    <scope>NUCLEOTIDE SEQUENCE [LARGE SCALE GENOMIC DNA]</scope>
</reference>
<keyword evidence="7" id="KW-0547">Nucleotide-binding</keyword>
<feature type="binding site" evidence="15">
    <location>
        <position position="272"/>
    </location>
    <ligand>
        <name>L-serine</name>
        <dbReference type="ChEBI" id="CHEBI:33384"/>
    </ligand>
</feature>
<evidence type="ECO:0000313" key="20">
    <source>
        <dbReference type="Proteomes" id="UP000231450"/>
    </source>
</evidence>
<dbReference type="PANTHER" id="PTHR43697:SF1">
    <property type="entry name" value="SERINE--TRNA LIGASE"/>
    <property type="match status" value="1"/>
</dbReference>
<dbReference type="Gene3D" id="3.30.930.10">
    <property type="entry name" value="Bira Bifunctional Protein, Domain 2"/>
    <property type="match status" value="1"/>
</dbReference>
<keyword evidence="9" id="KW-0648">Protein biosynthesis</keyword>
<dbReference type="AlphaFoldDB" id="A0A2M8KEY7"/>
<name>A0A2M8KEY7_9BACT</name>
<dbReference type="SUPFAM" id="SSF46589">
    <property type="entry name" value="tRNA-binding arm"/>
    <property type="match status" value="1"/>
</dbReference>
<dbReference type="SUPFAM" id="SSF55681">
    <property type="entry name" value="Class II aaRS and biotin synthetases"/>
    <property type="match status" value="1"/>
</dbReference>
<dbReference type="PIRSF" id="PIRSF001529">
    <property type="entry name" value="Ser-tRNA-synth_IIa"/>
    <property type="match status" value="1"/>
</dbReference>